<protein>
    <submittedName>
        <fullName evidence="2">Uncharacterized protein</fullName>
    </submittedName>
</protein>
<dbReference type="AlphaFoldDB" id="A0A366DXN6"/>
<dbReference type="Proteomes" id="UP000252893">
    <property type="component" value="Unassembled WGS sequence"/>
</dbReference>
<reference evidence="2 3" key="1">
    <citation type="submission" date="2018-06" db="EMBL/GenBank/DDBJ databases">
        <title>Genomic Encyclopedia of Type Strains, Phase IV (KMG-IV): sequencing the most valuable type-strain genomes for metagenomic binning, comparative biology and taxonomic classification.</title>
        <authorList>
            <person name="Goeker M."/>
        </authorList>
    </citation>
    <scope>NUCLEOTIDE SEQUENCE [LARGE SCALE GENOMIC DNA]</scope>
    <source>
        <strain evidence="2 3">DSM 25619</strain>
    </source>
</reference>
<evidence type="ECO:0000256" key="1">
    <source>
        <dbReference type="SAM" id="Phobius"/>
    </source>
</evidence>
<feature type="transmembrane region" description="Helical" evidence="1">
    <location>
        <begin position="39"/>
        <end position="59"/>
    </location>
</feature>
<comment type="caution">
    <text evidence="2">The sequence shown here is derived from an EMBL/GenBank/DDBJ whole genome shotgun (WGS) entry which is preliminary data.</text>
</comment>
<gene>
    <name evidence="2" type="ORF">DFR47_104203</name>
</gene>
<name>A0A366DXN6_9HYPH</name>
<evidence type="ECO:0000313" key="2">
    <source>
        <dbReference type="EMBL" id="RBO94843.1"/>
    </source>
</evidence>
<sequence length="92" mass="9613">MKPDMSSAVTLTILALLFGASKALGKLVSGAGNAEILTAFAGSAVIGTLVTWAVVWCVLRLFEKQQSAITVTNWILSLGIAVSLALTFVRMS</sequence>
<evidence type="ECO:0000313" key="3">
    <source>
        <dbReference type="Proteomes" id="UP000252893"/>
    </source>
</evidence>
<keyword evidence="1" id="KW-1133">Transmembrane helix</keyword>
<organism evidence="2 3">
    <name type="scientific">Pseudochrobactrum asaccharolyticum</name>
    <dbReference type="NCBI Taxonomy" id="354351"/>
    <lineage>
        <taxon>Bacteria</taxon>
        <taxon>Pseudomonadati</taxon>
        <taxon>Pseudomonadota</taxon>
        <taxon>Alphaproteobacteria</taxon>
        <taxon>Hyphomicrobiales</taxon>
        <taxon>Brucellaceae</taxon>
        <taxon>Pseudochrobactrum</taxon>
    </lineage>
</organism>
<feature type="transmembrane region" description="Helical" evidence="1">
    <location>
        <begin position="71"/>
        <end position="89"/>
    </location>
</feature>
<keyword evidence="1" id="KW-0472">Membrane</keyword>
<keyword evidence="1" id="KW-0812">Transmembrane</keyword>
<proteinExistence type="predicted"/>
<dbReference type="EMBL" id="QNRH01000004">
    <property type="protein sequence ID" value="RBO94843.1"/>
    <property type="molecule type" value="Genomic_DNA"/>
</dbReference>
<accession>A0A366DXN6</accession>
<keyword evidence="3" id="KW-1185">Reference proteome</keyword>